<dbReference type="Gene3D" id="3.10.350.10">
    <property type="entry name" value="LysM domain"/>
    <property type="match status" value="3"/>
</dbReference>
<dbReference type="InterPro" id="IPR018392">
    <property type="entry name" value="LysM"/>
</dbReference>
<dbReference type="InterPro" id="IPR036779">
    <property type="entry name" value="LysM_dom_sf"/>
</dbReference>
<dbReference type="SUPFAM" id="SSF54106">
    <property type="entry name" value="LysM domain"/>
    <property type="match status" value="3"/>
</dbReference>
<dbReference type="SUPFAM" id="SSF53955">
    <property type="entry name" value="Lysozyme-like"/>
    <property type="match status" value="1"/>
</dbReference>
<dbReference type="Proteomes" id="UP001172082">
    <property type="component" value="Unassembled WGS sequence"/>
</dbReference>
<dbReference type="RefSeq" id="WP_346750970.1">
    <property type="nucleotide sequence ID" value="NZ_JAUJEA010000002.1"/>
</dbReference>
<dbReference type="PANTHER" id="PTHR33734">
    <property type="entry name" value="LYSM DOMAIN-CONTAINING GPI-ANCHORED PROTEIN 2"/>
    <property type="match status" value="1"/>
</dbReference>
<dbReference type="Pfam" id="PF01476">
    <property type="entry name" value="LysM"/>
    <property type="match status" value="3"/>
</dbReference>
<keyword evidence="5" id="KW-1185">Reference proteome</keyword>
<dbReference type="CDD" id="cd00118">
    <property type="entry name" value="LysM"/>
    <property type="match status" value="3"/>
</dbReference>
<dbReference type="Pfam" id="PF01464">
    <property type="entry name" value="SLT"/>
    <property type="match status" value="1"/>
</dbReference>
<feature type="signal peptide" evidence="2">
    <location>
        <begin position="1"/>
        <end position="18"/>
    </location>
</feature>
<proteinExistence type="predicted"/>
<dbReference type="PROSITE" id="PS51782">
    <property type="entry name" value="LYSM"/>
    <property type="match status" value="3"/>
</dbReference>
<feature type="compositionally biased region" description="Polar residues" evidence="1">
    <location>
        <begin position="492"/>
        <end position="512"/>
    </location>
</feature>
<dbReference type="EMBL" id="JAUJEA010000002">
    <property type="protein sequence ID" value="MDN5200940.1"/>
    <property type="molecule type" value="Genomic_DNA"/>
</dbReference>
<feature type="domain" description="LysM" evidence="3">
    <location>
        <begin position="623"/>
        <end position="666"/>
    </location>
</feature>
<keyword evidence="2" id="KW-0732">Signal</keyword>
<feature type="compositionally biased region" description="Basic and acidic residues" evidence="1">
    <location>
        <begin position="454"/>
        <end position="467"/>
    </location>
</feature>
<evidence type="ECO:0000313" key="4">
    <source>
        <dbReference type="EMBL" id="MDN5200940.1"/>
    </source>
</evidence>
<dbReference type="InterPro" id="IPR008258">
    <property type="entry name" value="Transglycosylase_SLT_dom_1"/>
</dbReference>
<dbReference type="InterPro" id="IPR023346">
    <property type="entry name" value="Lysozyme-like_dom_sf"/>
</dbReference>
<feature type="region of interest" description="Disordered" evidence="1">
    <location>
        <begin position="454"/>
        <end position="473"/>
    </location>
</feature>
<dbReference type="SMART" id="SM00257">
    <property type="entry name" value="LysM"/>
    <property type="match status" value="3"/>
</dbReference>
<evidence type="ECO:0000256" key="2">
    <source>
        <dbReference type="SAM" id="SignalP"/>
    </source>
</evidence>
<accession>A0ABT8KN30</accession>
<evidence type="ECO:0000256" key="1">
    <source>
        <dbReference type="SAM" id="MobiDB-lite"/>
    </source>
</evidence>
<feature type="domain" description="LysM" evidence="3">
    <location>
        <begin position="382"/>
        <end position="426"/>
    </location>
</feature>
<organism evidence="4 5">
    <name type="scientific">Splendidivirga corallicola</name>
    <dbReference type="NCBI Taxonomy" id="3051826"/>
    <lineage>
        <taxon>Bacteria</taxon>
        <taxon>Pseudomonadati</taxon>
        <taxon>Bacteroidota</taxon>
        <taxon>Cytophagia</taxon>
        <taxon>Cytophagales</taxon>
        <taxon>Splendidivirgaceae</taxon>
        <taxon>Splendidivirga</taxon>
    </lineage>
</organism>
<dbReference type="CDD" id="cd16894">
    <property type="entry name" value="MltD-like"/>
    <property type="match status" value="1"/>
</dbReference>
<reference evidence="4" key="1">
    <citation type="submission" date="2023-06" db="EMBL/GenBank/DDBJ databases">
        <title>Genomic of Parafulvivirga corallium.</title>
        <authorList>
            <person name="Wang G."/>
        </authorList>
    </citation>
    <scope>NUCLEOTIDE SEQUENCE</scope>
    <source>
        <strain evidence="4">BMA10</strain>
    </source>
</reference>
<dbReference type="PANTHER" id="PTHR33734:SF22">
    <property type="entry name" value="MEMBRANE-BOUND LYTIC MUREIN TRANSGLYCOSYLASE D"/>
    <property type="match status" value="1"/>
</dbReference>
<evidence type="ECO:0000313" key="5">
    <source>
        <dbReference type="Proteomes" id="UP001172082"/>
    </source>
</evidence>
<name>A0ABT8KN30_9BACT</name>
<evidence type="ECO:0000259" key="3">
    <source>
        <dbReference type="PROSITE" id="PS51782"/>
    </source>
</evidence>
<comment type="caution">
    <text evidence="4">The sequence shown here is derived from an EMBL/GenBank/DDBJ whole genome shotgun (WGS) entry which is preliminary data.</text>
</comment>
<gene>
    <name evidence="4" type="ORF">QQ008_06195</name>
</gene>
<feature type="region of interest" description="Disordered" evidence="1">
    <location>
        <begin position="487"/>
        <end position="512"/>
    </location>
</feature>
<dbReference type="Gene3D" id="1.10.530.10">
    <property type="match status" value="1"/>
</dbReference>
<feature type="domain" description="LysM" evidence="3">
    <location>
        <begin position="558"/>
        <end position="602"/>
    </location>
</feature>
<protein>
    <submittedName>
        <fullName evidence="4">LysM peptidoglycan-binding domain-containing protein</fullName>
    </submittedName>
</protein>
<feature type="chain" id="PRO_5045723307" evidence="2">
    <location>
        <begin position="19"/>
        <end position="670"/>
    </location>
</feature>
<sequence length="670" mass="76042">MKNVLISFFVLLSGMAFSQGPRVPANMEFAGIKLKITEGARREIQKDVDMLTRSQKYLNIKLDRAKLYFPIIERVFREERLPDDFKYLVLQESALISHAVSSANAVGFWQFKKGTGLEMGLRIDGTVDERMNIVSSSRAAAGYIKKNNFLYFNNWLHSLQAYQMGPGGALKAVDKSKAGATKMTISKQTYWYVKKYLAHKVAFEYALRNYGGKGTMLAEYTKGTNRNLRSIANEFSLSEDELKSYNKWLKRGRIPDDRQYTVVFPVENNADRKLMTLVNNRSGSKSQKTVVSGKTTNAKLSNEGSEFPIVKTNSRSSSSQISIINSLPGTIAADNTKVRTLAKKAGISEDDFRSYNDMGLTDEIIAGKAYYFKKKRNKAKIHYYAARPGESLWSISQKFGIRLKKLMQKNRMKNANELKAGQVLWLRFIRPANEPIEYIDIPGKEPALLVKENRPIDTPKAETKKESVSGSTKPEVKTYTYRIEGDDEVNETPVNSQKSEAQNTTTSTPTYRVEKNTNNQNVIERKSPEPDPDEFVVTDEVKFINEDKAIAKNGTDKNTHTVEQGETLYSLSKQYDVTIDELRKWNNIGKNEGIKYGQQLRVGFLNKKPEIQAFNTALKSDIIEHQVKQGETMYKIAQQYGITVQKIMELNNKKDYDLSIGEKIKVQKAD</sequence>